<dbReference type="InterPro" id="IPR016071">
    <property type="entry name" value="Staphylococal_nuclease_OB-fold"/>
</dbReference>
<name>A0A7G6T6E0_9HYPH</name>
<evidence type="ECO:0000313" key="3">
    <source>
        <dbReference type="EMBL" id="QND62322.1"/>
    </source>
</evidence>
<dbReference type="EMBL" id="CP050299">
    <property type="protein sequence ID" value="QND62322.1"/>
    <property type="molecule type" value="Genomic_DNA"/>
</dbReference>
<feature type="signal peptide" evidence="1">
    <location>
        <begin position="1"/>
        <end position="26"/>
    </location>
</feature>
<geneLocation type="plasmid" evidence="3 4">
    <name>p_1</name>
</geneLocation>
<feature type="domain" description="TNase-like" evidence="2">
    <location>
        <begin position="44"/>
        <end position="173"/>
    </location>
</feature>
<feature type="chain" id="PRO_5028817149" evidence="1">
    <location>
        <begin position="27"/>
        <end position="199"/>
    </location>
</feature>
<dbReference type="SMART" id="SM00318">
    <property type="entry name" value="SNc"/>
    <property type="match status" value="1"/>
</dbReference>
<keyword evidence="1" id="KW-0732">Signal</keyword>
<evidence type="ECO:0000259" key="2">
    <source>
        <dbReference type="SMART" id="SM00318"/>
    </source>
</evidence>
<dbReference type="InterPro" id="IPR035437">
    <property type="entry name" value="SNase_OB-fold_sf"/>
</dbReference>
<organism evidence="3 4">
    <name type="scientific">Mesorhizobium huakuii</name>
    <dbReference type="NCBI Taxonomy" id="28104"/>
    <lineage>
        <taxon>Bacteria</taxon>
        <taxon>Pseudomonadati</taxon>
        <taxon>Pseudomonadota</taxon>
        <taxon>Alphaproteobacteria</taxon>
        <taxon>Hyphomicrobiales</taxon>
        <taxon>Phyllobacteriaceae</taxon>
        <taxon>Mesorhizobium</taxon>
    </lineage>
</organism>
<keyword evidence="3" id="KW-0614">Plasmid</keyword>
<sequence length="199" mass="21667">MTQRFDVGARMTLLAMAIAVSPQASAQSPSIGSPGLYRPNQALQSPPLRVEVLDGTRFRDIETTAIYRLIGIDTCAPDQTALLGRQPWPCGTMAAAWLVRATLNKWVACNILREENGEHLARCAAADHADIGADMVRDGVAVTSPPPNRDPAIRAYASAEQEARKAYRGLWSSTFQMPWEFRASPERHAIAAVSRRGAP</sequence>
<dbReference type="Proteomes" id="UP000515465">
    <property type="component" value="Plasmid p_1"/>
</dbReference>
<reference evidence="4" key="1">
    <citation type="journal article" date="2020" name="Mol. Plant Microbe">
        <title>Rhizobial microsymbionts of the narrowly endemic Oxytropis species growing in Kamchatka are characterized by significant genetic diversity and possess a set of genes that are associated with T3SS and T6SS secretion systems and can affect the development of symbiosis.</title>
        <authorList>
            <person name="Safronova V."/>
            <person name="Guro P."/>
            <person name="Sazanova A."/>
            <person name="Kuznetsova I."/>
            <person name="Belimov A."/>
            <person name="Yakubov V."/>
            <person name="Chirak E."/>
            <person name="Afonin A."/>
            <person name="Gogolev Y."/>
            <person name="Andronov E."/>
            <person name="Tikhonovich I."/>
        </authorList>
    </citation>
    <scope>NUCLEOTIDE SEQUENCE [LARGE SCALE GENOMIC DNA]</scope>
    <source>
        <strain evidence="4">583</strain>
        <plasmid evidence="4">p_1</plasmid>
    </source>
</reference>
<dbReference type="SUPFAM" id="SSF50199">
    <property type="entry name" value="Staphylococcal nuclease"/>
    <property type="match status" value="1"/>
</dbReference>
<protein>
    <submittedName>
        <fullName evidence="3">Nuclease</fullName>
    </submittedName>
</protein>
<evidence type="ECO:0000313" key="4">
    <source>
        <dbReference type="Proteomes" id="UP000515465"/>
    </source>
</evidence>
<dbReference type="AlphaFoldDB" id="A0A7G6T6E0"/>
<accession>A0A7G6T6E0</accession>
<evidence type="ECO:0000256" key="1">
    <source>
        <dbReference type="SAM" id="SignalP"/>
    </source>
</evidence>
<gene>
    <name evidence="3" type="ORF">HB778_40690</name>
</gene>
<proteinExistence type="predicted"/>
<dbReference type="Pfam" id="PF00565">
    <property type="entry name" value="SNase"/>
    <property type="match status" value="1"/>
</dbReference>
<dbReference type="Gene3D" id="2.40.50.90">
    <property type="match status" value="1"/>
</dbReference>